<reference evidence="5" key="1">
    <citation type="submission" date="2020-01" db="EMBL/GenBank/DDBJ databases">
        <title>Genome Sequencing of Three Apophysomyces-Like Fungal Strains Confirms a Novel Fungal Genus in the Mucoromycota with divergent Burkholderia-like Endosymbiotic Bacteria.</title>
        <authorList>
            <person name="Stajich J.E."/>
            <person name="Macias A.M."/>
            <person name="Carter-House D."/>
            <person name="Lovett B."/>
            <person name="Kasson L.R."/>
            <person name="Berry K."/>
            <person name="Grigoriev I."/>
            <person name="Chang Y."/>
            <person name="Spatafora J."/>
            <person name="Kasson M.T."/>
        </authorList>
    </citation>
    <scope>NUCLEOTIDE SEQUENCE</scope>
    <source>
        <strain evidence="5">NRRL A-21654</strain>
    </source>
</reference>
<feature type="domain" description="Response regulatory" evidence="4">
    <location>
        <begin position="16"/>
        <end position="137"/>
    </location>
</feature>
<dbReference type="Proteomes" id="UP000605846">
    <property type="component" value="Unassembled WGS sequence"/>
</dbReference>
<evidence type="ECO:0000313" key="6">
    <source>
        <dbReference type="Proteomes" id="UP000605846"/>
    </source>
</evidence>
<evidence type="ECO:0000259" key="4">
    <source>
        <dbReference type="PROSITE" id="PS50110"/>
    </source>
</evidence>
<evidence type="ECO:0000256" key="2">
    <source>
        <dbReference type="ARBA" id="ARBA00023012"/>
    </source>
</evidence>
<dbReference type="EMBL" id="JABAYA010000171">
    <property type="protein sequence ID" value="KAF7722912.1"/>
    <property type="molecule type" value="Genomic_DNA"/>
</dbReference>
<dbReference type="PROSITE" id="PS50110">
    <property type="entry name" value="RESPONSE_REGULATORY"/>
    <property type="match status" value="1"/>
</dbReference>
<dbReference type="PANTHER" id="PTHR45339:SF1">
    <property type="entry name" value="HYBRID SIGNAL TRANSDUCTION HISTIDINE KINASE J"/>
    <property type="match status" value="1"/>
</dbReference>
<keyword evidence="1 3" id="KW-0597">Phosphoprotein</keyword>
<feature type="modified residue" description="4-aspartylphosphate" evidence="3">
    <location>
        <position position="69"/>
    </location>
</feature>
<dbReference type="InterPro" id="IPR001789">
    <property type="entry name" value="Sig_transdc_resp-reg_receiver"/>
</dbReference>
<organism evidence="5 6">
    <name type="scientific">Apophysomyces ossiformis</name>
    <dbReference type="NCBI Taxonomy" id="679940"/>
    <lineage>
        <taxon>Eukaryota</taxon>
        <taxon>Fungi</taxon>
        <taxon>Fungi incertae sedis</taxon>
        <taxon>Mucoromycota</taxon>
        <taxon>Mucoromycotina</taxon>
        <taxon>Mucoromycetes</taxon>
        <taxon>Mucorales</taxon>
        <taxon>Mucorineae</taxon>
        <taxon>Mucoraceae</taxon>
        <taxon>Apophysomyces</taxon>
    </lineage>
</organism>
<gene>
    <name evidence="5" type="primary">SRR1</name>
    <name evidence="5" type="ORF">EC973_002592</name>
</gene>
<protein>
    <submittedName>
        <fullName evidence="5">Sensitivity to red-light reduced protein</fullName>
    </submittedName>
</protein>
<dbReference type="SUPFAM" id="SSF52172">
    <property type="entry name" value="CheY-like"/>
    <property type="match status" value="1"/>
</dbReference>
<proteinExistence type="predicted"/>
<comment type="caution">
    <text evidence="5">The sequence shown here is derived from an EMBL/GenBank/DDBJ whole genome shotgun (WGS) entry which is preliminary data.</text>
</comment>
<keyword evidence="2" id="KW-0902">Two-component regulatory system</keyword>
<dbReference type="PANTHER" id="PTHR45339">
    <property type="entry name" value="HYBRID SIGNAL TRANSDUCTION HISTIDINE KINASE J"/>
    <property type="match status" value="1"/>
</dbReference>
<accession>A0A8H7BMH6</accession>
<sequence length="141" mass="15963">MTLSEKASSASPALLRLLLVDDNHINLRILSRLLTKHFADQIQHMELVQDGLEALKLLHHQPFDLVLMDIDMPILNGVETTRRIRAMEHENSNVPIVAVTTNDTLDQKQLYADIGMCACISKPIIPDELKKILDQVFPRFA</sequence>
<dbReference type="AlphaFoldDB" id="A0A8H7BMH6"/>
<dbReference type="Pfam" id="PF00072">
    <property type="entry name" value="Response_reg"/>
    <property type="match status" value="1"/>
</dbReference>
<evidence type="ECO:0000256" key="1">
    <source>
        <dbReference type="ARBA" id="ARBA00022553"/>
    </source>
</evidence>
<dbReference type="GO" id="GO:0000160">
    <property type="term" value="P:phosphorelay signal transduction system"/>
    <property type="evidence" value="ECO:0007669"/>
    <property type="project" value="UniProtKB-KW"/>
</dbReference>
<keyword evidence="6" id="KW-1185">Reference proteome</keyword>
<dbReference type="InterPro" id="IPR011006">
    <property type="entry name" value="CheY-like_superfamily"/>
</dbReference>
<evidence type="ECO:0000313" key="5">
    <source>
        <dbReference type="EMBL" id="KAF7722912.1"/>
    </source>
</evidence>
<dbReference type="OrthoDB" id="21225at2759"/>
<dbReference type="SMART" id="SM00448">
    <property type="entry name" value="REC"/>
    <property type="match status" value="1"/>
</dbReference>
<name>A0A8H7BMH6_9FUNG</name>
<evidence type="ECO:0000256" key="3">
    <source>
        <dbReference type="PROSITE-ProRule" id="PRU00169"/>
    </source>
</evidence>
<dbReference type="CDD" id="cd17546">
    <property type="entry name" value="REC_hyHK_CKI1_RcsC-like"/>
    <property type="match status" value="1"/>
</dbReference>
<dbReference type="Gene3D" id="3.40.50.2300">
    <property type="match status" value="1"/>
</dbReference>